<evidence type="ECO:0000313" key="3">
    <source>
        <dbReference type="Proteomes" id="UP000638263"/>
    </source>
</evidence>
<dbReference type="InterPro" id="IPR012674">
    <property type="entry name" value="Calycin"/>
</dbReference>
<dbReference type="Proteomes" id="UP000638263">
    <property type="component" value="Unassembled WGS sequence"/>
</dbReference>
<dbReference type="InterPro" id="IPR047202">
    <property type="entry name" value="Lipocalin_Blc-like_dom"/>
</dbReference>
<dbReference type="SUPFAM" id="SSF50814">
    <property type="entry name" value="Lipocalins"/>
    <property type="match status" value="1"/>
</dbReference>
<comment type="caution">
    <text evidence="2">The sequence shown here is derived from an EMBL/GenBank/DDBJ whole genome shotgun (WGS) entry which is preliminary data.</text>
</comment>
<evidence type="ECO:0000259" key="1">
    <source>
        <dbReference type="Pfam" id="PF08212"/>
    </source>
</evidence>
<proteinExistence type="predicted"/>
<protein>
    <submittedName>
        <fullName evidence="2">Lipocalin</fullName>
    </submittedName>
</protein>
<reference evidence="2" key="2">
    <citation type="submission" date="2020-09" db="EMBL/GenBank/DDBJ databases">
        <authorList>
            <person name="Sun Q."/>
            <person name="Zhou Y."/>
        </authorList>
    </citation>
    <scope>NUCLEOTIDE SEQUENCE</scope>
    <source>
        <strain evidence="2">CGMCC 4.3508</strain>
    </source>
</reference>
<dbReference type="EMBL" id="BMMH01000001">
    <property type="protein sequence ID" value="GGK92372.1"/>
    <property type="molecule type" value="Genomic_DNA"/>
</dbReference>
<dbReference type="PANTHER" id="PTHR10612">
    <property type="entry name" value="APOLIPOPROTEIN D"/>
    <property type="match status" value="1"/>
</dbReference>
<dbReference type="Gene3D" id="2.40.128.20">
    <property type="match status" value="1"/>
</dbReference>
<name>A0A917VLB8_9NOCA</name>
<organism evidence="2 3">
    <name type="scientific">Nocardia jinanensis</name>
    <dbReference type="NCBI Taxonomy" id="382504"/>
    <lineage>
        <taxon>Bacteria</taxon>
        <taxon>Bacillati</taxon>
        <taxon>Actinomycetota</taxon>
        <taxon>Actinomycetes</taxon>
        <taxon>Mycobacteriales</taxon>
        <taxon>Nocardiaceae</taxon>
        <taxon>Nocardia</taxon>
    </lineage>
</organism>
<gene>
    <name evidence="2" type="ORF">GCM10011588_03540</name>
</gene>
<dbReference type="AlphaFoldDB" id="A0A917VLB8"/>
<dbReference type="InterPro" id="IPR000566">
    <property type="entry name" value="Lipocln_cytosolic_FA-bd_dom"/>
</dbReference>
<dbReference type="Pfam" id="PF08212">
    <property type="entry name" value="Lipocalin_2"/>
    <property type="match status" value="1"/>
</dbReference>
<accession>A0A917VLB8</accession>
<reference evidence="2" key="1">
    <citation type="journal article" date="2014" name="Int. J. Syst. Evol. Microbiol.">
        <title>Complete genome sequence of Corynebacterium casei LMG S-19264T (=DSM 44701T), isolated from a smear-ripened cheese.</title>
        <authorList>
            <consortium name="US DOE Joint Genome Institute (JGI-PGF)"/>
            <person name="Walter F."/>
            <person name="Albersmeier A."/>
            <person name="Kalinowski J."/>
            <person name="Ruckert C."/>
        </authorList>
    </citation>
    <scope>NUCLEOTIDE SEQUENCE</scope>
    <source>
        <strain evidence="2">CGMCC 4.3508</strain>
    </source>
</reference>
<dbReference type="CDD" id="cd19438">
    <property type="entry name" value="lipocalin_Blc-like"/>
    <property type="match status" value="1"/>
</dbReference>
<feature type="domain" description="Lipocalin/cytosolic fatty-acid binding" evidence="1">
    <location>
        <begin position="63"/>
        <end position="199"/>
    </location>
</feature>
<dbReference type="GO" id="GO:0006950">
    <property type="term" value="P:response to stress"/>
    <property type="evidence" value="ECO:0007669"/>
    <property type="project" value="UniProtKB-ARBA"/>
</dbReference>
<keyword evidence="3" id="KW-1185">Reference proteome</keyword>
<sequence>MHLYELKWSNTVEREEFFVTAHRTVRRTAGFVAALVTFGALASGGSALAQPLLPPGPAPVPALDLNRYLGVWNQLAAVPQPFNLECARDTRAEYTLDPQGNIAVHNSCTTWSGGLNEIRGTAKVNDPVTGAQLHVSFPGVPSQNMLDGPTNYIVTALAPDYSWALVTDPSRLSGFVLSRSAALDAPTWEQVKSAIAAAGQTPCMYLTSPTTGGRSDIAPLCLR</sequence>
<evidence type="ECO:0000313" key="2">
    <source>
        <dbReference type="EMBL" id="GGK92372.1"/>
    </source>
</evidence>
<dbReference type="PANTHER" id="PTHR10612:SF34">
    <property type="entry name" value="APOLIPOPROTEIN D"/>
    <property type="match status" value="1"/>
</dbReference>